<sequence>MEEELPSLVEAIVLEPALRATESQASALGLYAARLEAPRAAKPPARLDEVITFSLASGSSAQRALLQLAAALLSLHGVSPGRLVFRRGGFPGAEDRGLQTADRRTPPGVPSKSVMSFASLPSQTMAPISRLMALVWGNKEVMQKDSKAVLTKDEKQLKVESKIETNKRQKEVRIDATTMVPTDLYWSLLRAGERARSVGQHRLKTASRQSSNEPHLVRS</sequence>
<comment type="caution">
    <text evidence="2">The sequence shown here is derived from an EMBL/GenBank/DDBJ whole genome shotgun (WGS) entry which is preliminary data.</text>
</comment>
<organism evidence="2 3">
    <name type="scientific">Durusdinium trenchii</name>
    <dbReference type="NCBI Taxonomy" id="1381693"/>
    <lineage>
        <taxon>Eukaryota</taxon>
        <taxon>Sar</taxon>
        <taxon>Alveolata</taxon>
        <taxon>Dinophyceae</taxon>
        <taxon>Suessiales</taxon>
        <taxon>Symbiodiniaceae</taxon>
        <taxon>Durusdinium</taxon>
    </lineage>
</organism>
<gene>
    <name evidence="2" type="ORF">CCMP2556_LOCUS40407</name>
</gene>
<evidence type="ECO:0000313" key="3">
    <source>
        <dbReference type="Proteomes" id="UP001642484"/>
    </source>
</evidence>
<proteinExistence type="predicted"/>
<reference evidence="2 3" key="1">
    <citation type="submission" date="2024-02" db="EMBL/GenBank/DDBJ databases">
        <authorList>
            <person name="Chen Y."/>
            <person name="Shah S."/>
            <person name="Dougan E. K."/>
            <person name="Thang M."/>
            <person name="Chan C."/>
        </authorList>
    </citation>
    <scope>NUCLEOTIDE SEQUENCE [LARGE SCALE GENOMIC DNA]</scope>
</reference>
<evidence type="ECO:0000256" key="1">
    <source>
        <dbReference type="SAM" id="MobiDB-lite"/>
    </source>
</evidence>
<accession>A0ABP0Q6Z3</accession>
<dbReference type="EMBL" id="CAXAMN010023962">
    <property type="protein sequence ID" value="CAK9082775.1"/>
    <property type="molecule type" value="Genomic_DNA"/>
</dbReference>
<feature type="region of interest" description="Disordered" evidence="1">
    <location>
        <begin position="199"/>
        <end position="219"/>
    </location>
</feature>
<name>A0ABP0Q6Z3_9DINO</name>
<dbReference type="Proteomes" id="UP001642484">
    <property type="component" value="Unassembled WGS sequence"/>
</dbReference>
<protein>
    <submittedName>
        <fullName evidence="2">Uncharacterized protein</fullName>
    </submittedName>
</protein>
<keyword evidence="3" id="KW-1185">Reference proteome</keyword>
<evidence type="ECO:0000313" key="2">
    <source>
        <dbReference type="EMBL" id="CAK9082775.1"/>
    </source>
</evidence>